<evidence type="ECO:0000313" key="2">
    <source>
        <dbReference type="Proteomes" id="UP001156498"/>
    </source>
</evidence>
<reference evidence="1 2" key="1">
    <citation type="journal article" date="2013" name="Int. J. Syst. Evol. Microbiol.">
        <title>Description of Streptomonospora sediminis sp. nov. and Streptomonospora nanhaiensis sp. nov., and reclassification of Nocardiopsis arabia Hozzein &amp; Goodfellow 2008 as Streptomonospora arabica comb. nov. and emended description of the genus Streptomonospora.</title>
        <authorList>
            <person name="Zhang D.F."/>
            <person name="Pan H.Q."/>
            <person name="He J."/>
            <person name="Zhang X.M."/>
            <person name="Zhang Y.G."/>
            <person name="Klenk H.P."/>
            <person name="Hu J.C."/>
            <person name="Li W.J."/>
        </authorList>
    </citation>
    <scope>NUCLEOTIDE SEQUENCE [LARGE SCALE GENOMIC DNA]</scope>
    <source>
        <strain evidence="1 2">12A09</strain>
    </source>
</reference>
<keyword evidence="2" id="KW-1185">Reference proteome</keyword>
<dbReference type="EMBL" id="CP113264">
    <property type="protein sequence ID" value="WAE71279.1"/>
    <property type="molecule type" value="Genomic_DNA"/>
</dbReference>
<dbReference type="Proteomes" id="UP001156498">
    <property type="component" value="Chromosome"/>
</dbReference>
<organism evidence="1 2">
    <name type="scientific">Streptomonospora nanhaiensis</name>
    <dbReference type="NCBI Taxonomy" id="1323731"/>
    <lineage>
        <taxon>Bacteria</taxon>
        <taxon>Bacillati</taxon>
        <taxon>Actinomycetota</taxon>
        <taxon>Actinomycetes</taxon>
        <taxon>Streptosporangiales</taxon>
        <taxon>Nocardiopsidaceae</taxon>
        <taxon>Streptomonospora</taxon>
    </lineage>
</organism>
<accession>A0ABY6YGA0</accession>
<proteinExistence type="predicted"/>
<gene>
    <name evidence="1" type="ORF">OUQ99_18790</name>
</gene>
<protein>
    <submittedName>
        <fullName evidence="1">Uncharacterized protein</fullName>
    </submittedName>
</protein>
<dbReference type="RefSeq" id="WP_267945082.1">
    <property type="nucleotide sequence ID" value="NZ_CP113264.1"/>
</dbReference>
<evidence type="ECO:0000313" key="1">
    <source>
        <dbReference type="EMBL" id="WAE71279.1"/>
    </source>
</evidence>
<sequence length="41" mass="3938">MPVGASRGGGIALRVAVGLGEGGVVGVVEQFDGGFAHDPTT</sequence>
<name>A0ABY6YGA0_9ACTN</name>